<keyword evidence="8" id="KW-1185">Reference proteome</keyword>
<organism evidence="7 8">
    <name type="scientific">Methylophaga marina</name>
    <dbReference type="NCBI Taxonomy" id="45495"/>
    <lineage>
        <taxon>Bacteria</taxon>
        <taxon>Pseudomonadati</taxon>
        <taxon>Pseudomonadota</taxon>
        <taxon>Gammaproteobacteria</taxon>
        <taxon>Thiotrichales</taxon>
        <taxon>Piscirickettsiaceae</taxon>
        <taxon>Methylophaga</taxon>
    </lineage>
</organism>
<dbReference type="PANTHER" id="PTHR24422">
    <property type="entry name" value="CHEMOTAXIS PROTEIN METHYLTRANSFERASE"/>
    <property type="match status" value="1"/>
</dbReference>
<dbReference type="EC" id="2.1.1.80" evidence="5"/>
<evidence type="ECO:0000313" key="7">
    <source>
        <dbReference type="EMBL" id="GAA0229115.1"/>
    </source>
</evidence>
<feature type="domain" description="CheR-type methyltransferase" evidence="6">
    <location>
        <begin position="3"/>
        <end position="279"/>
    </location>
</feature>
<dbReference type="InterPro" id="IPR022642">
    <property type="entry name" value="CheR_C"/>
</dbReference>
<comment type="function">
    <text evidence="5">Methylation of the membrane-bound methyl-accepting chemotaxis proteins (MCP) to form gamma-glutamyl methyl ester residues in MCP.</text>
</comment>
<evidence type="ECO:0000256" key="5">
    <source>
        <dbReference type="PIRNR" id="PIRNR000410"/>
    </source>
</evidence>
<evidence type="ECO:0000256" key="3">
    <source>
        <dbReference type="ARBA" id="ARBA00022679"/>
    </source>
</evidence>
<dbReference type="PANTHER" id="PTHR24422:SF19">
    <property type="entry name" value="CHEMOTAXIS PROTEIN METHYLTRANSFERASE"/>
    <property type="match status" value="1"/>
</dbReference>
<dbReference type="InterPro" id="IPR050903">
    <property type="entry name" value="Bact_Chemotaxis_MeTrfase"/>
</dbReference>
<proteinExistence type="predicted"/>
<dbReference type="InterPro" id="IPR036804">
    <property type="entry name" value="CheR_N_sf"/>
</dbReference>
<comment type="catalytic activity">
    <reaction evidence="1 5">
        <text>L-glutamyl-[protein] + S-adenosyl-L-methionine = [protein]-L-glutamate 5-O-methyl ester + S-adenosyl-L-homocysteine</text>
        <dbReference type="Rhea" id="RHEA:24452"/>
        <dbReference type="Rhea" id="RHEA-COMP:10208"/>
        <dbReference type="Rhea" id="RHEA-COMP:10311"/>
        <dbReference type="ChEBI" id="CHEBI:29973"/>
        <dbReference type="ChEBI" id="CHEBI:57856"/>
        <dbReference type="ChEBI" id="CHEBI:59789"/>
        <dbReference type="ChEBI" id="CHEBI:82795"/>
        <dbReference type="EC" id="2.1.1.80"/>
    </reaction>
</comment>
<name>A0ABN0TSK9_9GAMM</name>
<keyword evidence="2 5" id="KW-0489">Methyltransferase</keyword>
<dbReference type="Proteomes" id="UP001501476">
    <property type="component" value="Unassembled WGS sequence"/>
</dbReference>
<dbReference type="InterPro" id="IPR000780">
    <property type="entry name" value="CheR_MeTrfase"/>
</dbReference>
<keyword evidence="4 5" id="KW-0949">S-adenosyl-L-methionine</keyword>
<dbReference type="Pfam" id="PF03705">
    <property type="entry name" value="CheR_N"/>
    <property type="match status" value="1"/>
</dbReference>
<comment type="caution">
    <text evidence="7">The sequence shown here is derived from an EMBL/GenBank/DDBJ whole genome shotgun (WGS) entry which is preliminary data.</text>
</comment>
<dbReference type="SMART" id="SM00138">
    <property type="entry name" value="MeTrc"/>
    <property type="match status" value="1"/>
</dbReference>
<dbReference type="EMBL" id="BAAADG010000006">
    <property type="protein sequence ID" value="GAA0229115.1"/>
    <property type="molecule type" value="Genomic_DNA"/>
</dbReference>
<accession>A0ABN0TSK9</accession>
<reference evidence="7 8" key="1">
    <citation type="journal article" date="2019" name="Int. J. Syst. Evol. Microbiol.">
        <title>The Global Catalogue of Microorganisms (GCM) 10K type strain sequencing project: providing services to taxonomists for standard genome sequencing and annotation.</title>
        <authorList>
            <consortium name="The Broad Institute Genomics Platform"/>
            <consortium name="The Broad Institute Genome Sequencing Center for Infectious Disease"/>
            <person name="Wu L."/>
            <person name="Ma J."/>
        </authorList>
    </citation>
    <scope>NUCLEOTIDE SEQUENCE [LARGE SCALE GENOMIC DNA]</scope>
    <source>
        <strain evidence="7 8">JCM 6886</strain>
    </source>
</reference>
<keyword evidence="3 5" id="KW-0808">Transferase</keyword>
<dbReference type="CDD" id="cd02440">
    <property type="entry name" value="AdoMet_MTases"/>
    <property type="match status" value="1"/>
</dbReference>
<gene>
    <name evidence="7" type="primary">cheR_2</name>
    <name evidence="7" type="ORF">GCM10008964_20680</name>
</gene>
<dbReference type="Pfam" id="PF01739">
    <property type="entry name" value="CheR"/>
    <property type="match status" value="1"/>
</dbReference>
<dbReference type="InterPro" id="IPR022641">
    <property type="entry name" value="CheR_N"/>
</dbReference>
<evidence type="ECO:0000256" key="2">
    <source>
        <dbReference type="ARBA" id="ARBA00022603"/>
    </source>
</evidence>
<dbReference type="InterPro" id="IPR029063">
    <property type="entry name" value="SAM-dependent_MTases_sf"/>
</dbReference>
<protein>
    <recommendedName>
        <fullName evidence="5">Chemotaxis protein methyltransferase</fullName>
        <ecNumber evidence="5">2.1.1.80</ecNumber>
    </recommendedName>
</protein>
<dbReference type="PRINTS" id="PR00996">
    <property type="entry name" value="CHERMTFRASE"/>
</dbReference>
<evidence type="ECO:0000259" key="6">
    <source>
        <dbReference type="PROSITE" id="PS50123"/>
    </source>
</evidence>
<dbReference type="Gene3D" id="1.10.155.10">
    <property type="entry name" value="Chemotaxis receptor methyltransferase CheR, N-terminal domain"/>
    <property type="match status" value="1"/>
</dbReference>
<evidence type="ECO:0000256" key="4">
    <source>
        <dbReference type="ARBA" id="ARBA00022691"/>
    </source>
</evidence>
<dbReference type="SUPFAM" id="SSF53335">
    <property type="entry name" value="S-adenosyl-L-methionine-dependent methyltransferases"/>
    <property type="match status" value="1"/>
</dbReference>
<dbReference type="Gene3D" id="3.40.50.150">
    <property type="entry name" value="Vaccinia Virus protein VP39"/>
    <property type="match status" value="1"/>
</dbReference>
<dbReference type="PIRSF" id="PIRSF000410">
    <property type="entry name" value="CheR"/>
    <property type="match status" value="1"/>
</dbReference>
<sequence length="279" mass="31905">MDKAAREFEFSDKHFARISSFVTAQTGILLPAAKKDMVYSRLSKHVRRNYGGSFDAFCLAVDNGDPDTIELLINAITTNLTAFFREKHHFDYLKQHVLPELLIKNQATKKIRIWSAGCSTGEEPYSLAICLHQFFKGHPGWDVKVLATDLDANVLEQAASGIYTIERVSQFSEDEKHAWFSRGKAENNGLVKVKSFLKEFISFRRLNLLHPFPMKGTFDVIFCRNVIIYFDKTTQVGLFHRFAEKMLPGGYLFIGHSETLFNISNQFVSDGNTIYRRIT</sequence>
<evidence type="ECO:0000313" key="8">
    <source>
        <dbReference type="Proteomes" id="UP001501476"/>
    </source>
</evidence>
<dbReference type="PROSITE" id="PS50123">
    <property type="entry name" value="CHER"/>
    <property type="match status" value="1"/>
</dbReference>
<dbReference type="InterPro" id="IPR026024">
    <property type="entry name" value="Chemotaxis_MeTrfase_CheR"/>
</dbReference>
<evidence type="ECO:0000256" key="1">
    <source>
        <dbReference type="ARBA" id="ARBA00001541"/>
    </source>
</evidence>
<dbReference type="SUPFAM" id="SSF47757">
    <property type="entry name" value="Chemotaxis receptor methyltransferase CheR, N-terminal domain"/>
    <property type="match status" value="1"/>
</dbReference>